<keyword evidence="4" id="KW-1185">Reference proteome</keyword>
<evidence type="ECO:0000313" key="3">
    <source>
        <dbReference type="EMBL" id="CEM10744.1"/>
    </source>
</evidence>
<evidence type="ECO:0000259" key="2">
    <source>
        <dbReference type="PROSITE" id="PS50802"/>
    </source>
</evidence>
<dbReference type="CDD" id="cd22744">
    <property type="entry name" value="OTU"/>
    <property type="match status" value="1"/>
</dbReference>
<dbReference type="Pfam" id="PF02338">
    <property type="entry name" value="OTU"/>
    <property type="match status" value="1"/>
</dbReference>
<accession>A0A0G4FBX4</accession>
<dbReference type="InParanoid" id="A0A0G4FBX4"/>
<dbReference type="GO" id="GO:0004843">
    <property type="term" value="F:cysteine-type deubiquitinase activity"/>
    <property type="evidence" value="ECO:0007669"/>
    <property type="project" value="TreeGrafter"/>
</dbReference>
<evidence type="ECO:0000256" key="1">
    <source>
        <dbReference type="SAM" id="SignalP"/>
    </source>
</evidence>
<dbReference type="AlphaFoldDB" id="A0A0G4FBX4"/>
<reference evidence="3 4" key="1">
    <citation type="submission" date="2014-11" db="EMBL/GenBank/DDBJ databases">
        <authorList>
            <person name="Zhu J."/>
            <person name="Qi W."/>
            <person name="Song R."/>
        </authorList>
    </citation>
    <scope>NUCLEOTIDE SEQUENCE [LARGE SCALE GENOMIC DNA]</scope>
</reference>
<dbReference type="Gene3D" id="3.90.70.80">
    <property type="match status" value="1"/>
</dbReference>
<dbReference type="InterPro" id="IPR050704">
    <property type="entry name" value="Peptidase_C85-like"/>
</dbReference>
<dbReference type="GO" id="GO:0016579">
    <property type="term" value="P:protein deubiquitination"/>
    <property type="evidence" value="ECO:0007669"/>
    <property type="project" value="TreeGrafter"/>
</dbReference>
<proteinExistence type="predicted"/>
<dbReference type="EMBL" id="CDMY01000405">
    <property type="protein sequence ID" value="CEM10744.1"/>
    <property type="molecule type" value="Genomic_DNA"/>
</dbReference>
<dbReference type="OrthoDB" id="409956at2759"/>
<feature type="domain" description="OTU" evidence="2">
    <location>
        <begin position="80"/>
        <end position="325"/>
    </location>
</feature>
<dbReference type="Proteomes" id="UP000041254">
    <property type="component" value="Unassembled WGS sequence"/>
</dbReference>
<dbReference type="PROSITE" id="PS50802">
    <property type="entry name" value="OTU"/>
    <property type="match status" value="1"/>
</dbReference>
<sequence>MFIVSAVLVLACLLHHVSSASPASLRSRRWQRLHGGEGRAVEAPVDARLCGPGDFLPEIYRVVTGRVHSLHPRRRTCQWARLRQMAGDGGCLFYSLASALWYEEEGQHPDVNSEDFRSLAAALRQAAVDVLLFDGNASRAAFGSPSLSHPLLLRHIHHTGHLRRHHKSAANELLLCVDASRDLWVTNSELLAAAASYHNTTCDVYCDDMRRHFTWGGGPEIVAIANLLGRPILVYEARTVRGKGQQIHDGGARCSPDWDLFCVGCFGPGVNNTRHRPLRVAFVDATFPYVRVLRRKRGVGSVLAGVLGGRKGGQRPNHFLAIFVMDDNTRTGVR</sequence>
<dbReference type="PANTHER" id="PTHR12419">
    <property type="entry name" value="OTU DOMAIN CONTAINING PROTEIN"/>
    <property type="match status" value="1"/>
</dbReference>
<dbReference type="InterPro" id="IPR003323">
    <property type="entry name" value="OTU_dom"/>
</dbReference>
<name>A0A0G4FBX4_VITBC</name>
<evidence type="ECO:0000313" key="4">
    <source>
        <dbReference type="Proteomes" id="UP000041254"/>
    </source>
</evidence>
<dbReference type="PANTHER" id="PTHR12419:SF10">
    <property type="entry name" value="DEUBIQUITINASE OTUD6B"/>
    <property type="match status" value="1"/>
</dbReference>
<feature type="signal peptide" evidence="1">
    <location>
        <begin position="1"/>
        <end position="19"/>
    </location>
</feature>
<gene>
    <name evidence="3" type="ORF">Vbra_15003</name>
</gene>
<organism evidence="3 4">
    <name type="scientific">Vitrella brassicaformis (strain CCMP3155)</name>
    <dbReference type="NCBI Taxonomy" id="1169540"/>
    <lineage>
        <taxon>Eukaryota</taxon>
        <taxon>Sar</taxon>
        <taxon>Alveolata</taxon>
        <taxon>Colpodellida</taxon>
        <taxon>Vitrellaceae</taxon>
        <taxon>Vitrella</taxon>
    </lineage>
</organism>
<feature type="chain" id="PRO_5005188385" description="OTU domain-containing protein" evidence="1">
    <location>
        <begin position="20"/>
        <end position="334"/>
    </location>
</feature>
<keyword evidence="1" id="KW-0732">Signal</keyword>
<dbReference type="VEuPathDB" id="CryptoDB:Vbra_15003"/>
<protein>
    <recommendedName>
        <fullName evidence="2">OTU domain-containing protein</fullName>
    </recommendedName>
</protein>